<evidence type="ECO:0000259" key="1">
    <source>
        <dbReference type="PROSITE" id="PS51725"/>
    </source>
</evidence>
<organism evidence="2 3">
    <name type="scientific">Streptomyces azureus</name>
    <dbReference type="NCBI Taxonomy" id="146537"/>
    <lineage>
        <taxon>Bacteria</taxon>
        <taxon>Bacillati</taxon>
        <taxon>Actinomycetota</taxon>
        <taxon>Actinomycetes</taxon>
        <taxon>Kitasatosporales</taxon>
        <taxon>Streptomycetaceae</taxon>
        <taxon>Streptomyces</taxon>
    </lineage>
</organism>
<sequence length="115" mass="13281">MTGETPAPARVRVVRLLRVREGREADFVDAYQGVRDGAMRFPGHLREQLCRSVDDPGRWLLTSEWESLEAIKRWRTDPDHTTLVRPMNACLHDDRWTGVFEIVPEGTGDRRPRQG</sequence>
<dbReference type="InterPro" id="IPR011008">
    <property type="entry name" value="Dimeric_a/b-barrel"/>
</dbReference>
<dbReference type="PROSITE" id="PS51725">
    <property type="entry name" value="ABM"/>
    <property type="match status" value="1"/>
</dbReference>
<evidence type="ECO:0000313" key="3">
    <source>
        <dbReference type="Proteomes" id="UP000053859"/>
    </source>
</evidence>
<dbReference type="Pfam" id="PF03992">
    <property type="entry name" value="ABM"/>
    <property type="match status" value="1"/>
</dbReference>
<accession>A0A0K8PL60</accession>
<proteinExistence type="predicted"/>
<feature type="domain" description="ABM" evidence="1">
    <location>
        <begin position="11"/>
        <end position="100"/>
    </location>
</feature>
<dbReference type="SUPFAM" id="SSF54909">
    <property type="entry name" value="Dimeric alpha+beta barrel"/>
    <property type="match status" value="1"/>
</dbReference>
<dbReference type="Proteomes" id="UP000053859">
    <property type="component" value="Unassembled WGS sequence"/>
</dbReference>
<dbReference type="EMBL" id="DF968265">
    <property type="protein sequence ID" value="GAP48616.1"/>
    <property type="molecule type" value="Genomic_DNA"/>
</dbReference>
<dbReference type="InterPro" id="IPR007138">
    <property type="entry name" value="ABM_dom"/>
</dbReference>
<keyword evidence="3" id="KW-1185">Reference proteome</keyword>
<name>A0A0K8PL60_STRAJ</name>
<dbReference type="PATRIC" id="fig|146537.3.peg.3647"/>
<dbReference type="Gene3D" id="3.30.70.100">
    <property type="match status" value="1"/>
</dbReference>
<gene>
    <name evidence="2" type="ORF">SAZU_3442</name>
</gene>
<dbReference type="AlphaFoldDB" id="A0A0K8PL60"/>
<protein>
    <recommendedName>
        <fullName evidence="1">ABM domain-containing protein</fullName>
    </recommendedName>
</protein>
<reference evidence="2" key="1">
    <citation type="journal article" date="2015" name="Genome Announc.">
        <title>Draft Genome Sequence of Thiostrepton-Producing Streptomyces azureus ATCC 14921.</title>
        <authorList>
            <person name="Sakihara K."/>
            <person name="Maeda J."/>
            <person name="Tashiro K."/>
            <person name="Fujino Y."/>
            <person name="Kuhara S."/>
            <person name="Ohshima T."/>
            <person name="Ogata S."/>
            <person name="Doi K."/>
        </authorList>
    </citation>
    <scope>NUCLEOTIDE SEQUENCE [LARGE SCALE GENOMIC DNA]</scope>
    <source>
        <strain evidence="2">ATCC14921</strain>
    </source>
</reference>
<evidence type="ECO:0000313" key="2">
    <source>
        <dbReference type="EMBL" id="GAP48616.1"/>
    </source>
</evidence>